<keyword evidence="2" id="KW-1185">Reference proteome</keyword>
<organism evidence="1 2">
    <name type="scientific">Characodon lateralis</name>
    <dbReference type="NCBI Taxonomy" id="208331"/>
    <lineage>
        <taxon>Eukaryota</taxon>
        <taxon>Metazoa</taxon>
        <taxon>Chordata</taxon>
        <taxon>Craniata</taxon>
        <taxon>Vertebrata</taxon>
        <taxon>Euteleostomi</taxon>
        <taxon>Actinopterygii</taxon>
        <taxon>Neopterygii</taxon>
        <taxon>Teleostei</taxon>
        <taxon>Neoteleostei</taxon>
        <taxon>Acanthomorphata</taxon>
        <taxon>Ovalentaria</taxon>
        <taxon>Atherinomorphae</taxon>
        <taxon>Cyprinodontiformes</taxon>
        <taxon>Goodeidae</taxon>
        <taxon>Characodon</taxon>
    </lineage>
</organism>
<comment type="caution">
    <text evidence="1">The sequence shown here is derived from an EMBL/GenBank/DDBJ whole genome shotgun (WGS) entry which is preliminary data.</text>
</comment>
<dbReference type="EMBL" id="JAHUTJ010019838">
    <property type="protein sequence ID" value="MED6272160.1"/>
    <property type="molecule type" value="Genomic_DNA"/>
</dbReference>
<accession>A0ABU7DDH4</accession>
<name>A0ABU7DDH4_9TELE</name>
<reference evidence="1 2" key="1">
    <citation type="submission" date="2021-06" db="EMBL/GenBank/DDBJ databases">
        <authorList>
            <person name="Palmer J.M."/>
        </authorList>
    </citation>
    <scope>NUCLEOTIDE SEQUENCE [LARGE SCALE GENOMIC DNA]</scope>
    <source>
        <strain evidence="1 2">CL_MEX2019</strain>
        <tissue evidence="1">Muscle</tissue>
    </source>
</reference>
<sequence length="143" mass="16182">MLVQKPNSVSDGFSSCVLETDNTTPDLWTNQTVDNQQESSIQLPSARFRLQDSTRYDQTSWTKRVEYKELSSPDLQDYCNGVFSEGQPPPQWADDTETVGVLQIWRLTDTSSCSALCSPNSPELICKCLKRQGKQPSFHFTTH</sequence>
<protein>
    <submittedName>
        <fullName evidence="1">Uncharacterized protein</fullName>
    </submittedName>
</protein>
<dbReference type="Proteomes" id="UP001352852">
    <property type="component" value="Unassembled WGS sequence"/>
</dbReference>
<evidence type="ECO:0000313" key="1">
    <source>
        <dbReference type="EMBL" id="MED6272160.1"/>
    </source>
</evidence>
<gene>
    <name evidence="1" type="ORF">CHARACLAT_027371</name>
</gene>
<evidence type="ECO:0000313" key="2">
    <source>
        <dbReference type="Proteomes" id="UP001352852"/>
    </source>
</evidence>
<proteinExistence type="predicted"/>